<sequence length="288" mass="32226">MSIALVAVLILLIIIGGWLLFGKKKPAQPAEKRVTERIVVTTVPMTQIFTKLDLPLAGVPTTTEKLPKRVQNKPKVGNHVAVDLEKIVSLKPDEVYVDSELTEDYAAKLKEQHIKMTALHFDDYTAMRQTVTALGKKYDRQAQAKQLNKKLQVKRVKRAQKPKVLLLMGMPGGGFLVMNQHSYVGDLVTRAGGNIVAADPQSVMTPVNTEKIAQAQPDVIIRLAHAMPKQVQQSFDESFKQQPYPSLPAVKEQRVYDVQAPKFSPTANLHVKEAYQQIKEWLDDSQEN</sequence>
<feature type="domain" description="Fe/B12 periplasmic-binding" evidence="2">
    <location>
        <begin position="37"/>
        <end position="286"/>
    </location>
</feature>
<organism evidence="3 4">
    <name type="scientific">Ligilactobacillus pabuli</name>
    <dbReference type="NCBI Taxonomy" id="2886039"/>
    <lineage>
        <taxon>Bacteria</taxon>
        <taxon>Bacillati</taxon>
        <taxon>Bacillota</taxon>
        <taxon>Bacilli</taxon>
        <taxon>Lactobacillales</taxon>
        <taxon>Lactobacillaceae</taxon>
        <taxon>Ligilactobacillus</taxon>
    </lineage>
</organism>
<dbReference type="InterPro" id="IPR002491">
    <property type="entry name" value="ABC_transptr_periplasmic_BD"/>
</dbReference>
<dbReference type="PROSITE" id="PS50983">
    <property type="entry name" value="FE_B12_PBP"/>
    <property type="match status" value="1"/>
</dbReference>
<dbReference type="Gene3D" id="3.40.50.1980">
    <property type="entry name" value="Nitrogenase molybdenum iron protein domain"/>
    <property type="match status" value="2"/>
</dbReference>
<dbReference type="EMBL" id="BQXH01000008">
    <property type="protein sequence ID" value="GKS81408.1"/>
    <property type="molecule type" value="Genomic_DNA"/>
</dbReference>
<accession>A0ABQ5JI66</accession>
<proteinExistence type="inferred from homology"/>
<evidence type="ECO:0000313" key="3">
    <source>
        <dbReference type="EMBL" id="GKS81408.1"/>
    </source>
</evidence>
<keyword evidence="4" id="KW-1185">Reference proteome</keyword>
<comment type="caution">
    <text evidence="3">The sequence shown here is derived from an EMBL/GenBank/DDBJ whole genome shotgun (WGS) entry which is preliminary data.</text>
</comment>
<protein>
    <submittedName>
        <fullName evidence="3">Heme ABC transporter substrate-binding protein IsdE</fullName>
    </submittedName>
</protein>
<evidence type="ECO:0000259" key="2">
    <source>
        <dbReference type="PROSITE" id="PS50983"/>
    </source>
</evidence>
<reference evidence="3" key="1">
    <citation type="journal article" date="2022" name="Int. J. Syst. Evol. Microbiol.">
        <title>A novel species of lactic acid bacteria, Ligilactobacillus pabuli sp. nov., isolated from alfalfa silage.</title>
        <authorList>
            <person name="Tohno M."/>
            <person name="Tanizawa Y."/>
            <person name="Sawada H."/>
            <person name="Sakamoto M."/>
            <person name="Ohkuma M."/>
            <person name="Kobayashi H."/>
        </authorList>
    </citation>
    <scope>NUCLEOTIDE SEQUENCE</scope>
    <source>
        <strain evidence="3">AF129</strain>
    </source>
</reference>
<evidence type="ECO:0000256" key="1">
    <source>
        <dbReference type="ARBA" id="ARBA00008814"/>
    </source>
</evidence>
<dbReference type="PANTHER" id="PTHR30535">
    <property type="entry name" value="VITAMIN B12-BINDING PROTEIN"/>
    <property type="match status" value="1"/>
</dbReference>
<dbReference type="PANTHER" id="PTHR30535:SF36">
    <property type="entry name" value="HIGH-AFFINITY HEME UPTAKE SYSTEM PROTEIN ISDE"/>
    <property type="match status" value="1"/>
</dbReference>
<dbReference type="SUPFAM" id="SSF53807">
    <property type="entry name" value="Helical backbone' metal receptor"/>
    <property type="match status" value="1"/>
</dbReference>
<dbReference type="InterPro" id="IPR050902">
    <property type="entry name" value="ABC_Transporter_SBP"/>
</dbReference>
<evidence type="ECO:0000313" key="4">
    <source>
        <dbReference type="Proteomes" id="UP001055149"/>
    </source>
</evidence>
<gene>
    <name evidence="3" type="ORF">LPAF129_10940</name>
</gene>
<comment type="similarity">
    <text evidence="1">Belongs to the bacterial solute-binding protein 8 family.</text>
</comment>
<name>A0ABQ5JI66_9LACO</name>
<dbReference type="Pfam" id="PF01497">
    <property type="entry name" value="Peripla_BP_2"/>
    <property type="match status" value="1"/>
</dbReference>
<dbReference type="Proteomes" id="UP001055149">
    <property type="component" value="Unassembled WGS sequence"/>
</dbReference>